<dbReference type="Gene3D" id="3.20.20.450">
    <property type="entry name" value="EAL domain"/>
    <property type="match status" value="1"/>
</dbReference>
<evidence type="ECO:0000313" key="3">
    <source>
        <dbReference type="EMBL" id="QCU90961.1"/>
    </source>
</evidence>
<dbReference type="AlphaFoldDB" id="A0A4P9K7Q5"/>
<dbReference type="RefSeq" id="WP_138565635.1">
    <property type="nucleotide sequence ID" value="NZ_CP040602.1"/>
</dbReference>
<accession>A0A4P9K7Q5</accession>
<dbReference type="PROSITE" id="PS50883">
    <property type="entry name" value="EAL"/>
    <property type="match status" value="1"/>
</dbReference>
<dbReference type="Pfam" id="PF00563">
    <property type="entry name" value="EAL"/>
    <property type="match status" value="1"/>
</dbReference>
<organism evidence="3 4">
    <name type="scientific">Thiomicrorhabdus sediminis</name>
    <dbReference type="NCBI Taxonomy" id="2580412"/>
    <lineage>
        <taxon>Bacteria</taxon>
        <taxon>Pseudomonadati</taxon>
        <taxon>Pseudomonadota</taxon>
        <taxon>Gammaproteobacteria</taxon>
        <taxon>Thiotrichales</taxon>
        <taxon>Piscirickettsiaceae</taxon>
        <taxon>Thiomicrorhabdus</taxon>
    </lineage>
</organism>
<dbReference type="Gene3D" id="1.10.3210.10">
    <property type="entry name" value="Hypothetical protein af1432"/>
    <property type="match status" value="1"/>
</dbReference>
<dbReference type="InterPro" id="IPR035919">
    <property type="entry name" value="EAL_sf"/>
</dbReference>
<name>A0A4P9K7Q5_9GAMM</name>
<dbReference type="KEGG" id="thig:FE785_10150"/>
<proteinExistence type="predicted"/>
<dbReference type="Pfam" id="PF08668">
    <property type="entry name" value="HDOD"/>
    <property type="match status" value="1"/>
</dbReference>
<dbReference type="InterPro" id="IPR013976">
    <property type="entry name" value="HDOD"/>
</dbReference>
<dbReference type="PANTHER" id="PTHR33525:SF4">
    <property type="entry name" value="CYCLIC DI-GMP PHOSPHODIESTERASE CDGJ"/>
    <property type="match status" value="1"/>
</dbReference>
<dbReference type="Proteomes" id="UP000304864">
    <property type="component" value="Chromosome"/>
</dbReference>
<feature type="domain" description="HDOD" evidence="2">
    <location>
        <begin position="203"/>
        <end position="387"/>
    </location>
</feature>
<feature type="domain" description="EAL" evidence="1">
    <location>
        <begin position="1"/>
        <end position="209"/>
    </location>
</feature>
<dbReference type="PANTHER" id="PTHR33525">
    <property type="match status" value="1"/>
</dbReference>
<evidence type="ECO:0000259" key="1">
    <source>
        <dbReference type="PROSITE" id="PS50883"/>
    </source>
</evidence>
<sequence>MNQYIDIYLGRQPIFNRKMNVIGYELLFRGDAHNNSAQILGGDTASAEVMMNAFGEFGIKDLVGRHRGFINFTEGLLLRENQSFFPKDKVVIEVLEDVKVTPVLIESLEKLKQKGFLIALDDYVFNPELLPLERFADIIKVEIHEVGPKQLIEHSKRLRAQGIKLLAEKVETREQFEYCAKLGFDYFQGYFFAKPQIIAGRRLPTAKLTVLELLSNVYDPEVDMHKLSDIVGRDVALSQKLLKFVADTGSENVHIHSIHDAVLRFGLNRLKSWASMLVLAGVDDKPLELLKTSLLHAKFCELYGEKVSRHAKESFFTVGLFSCLDAVMDTEMKTLLEKLHLDESICKALLAEQGELGLALKTVRAMEQGQTGFDLPQGLTPNMLSEMYVQSMHFAESIKLG</sequence>
<dbReference type="InterPro" id="IPR001633">
    <property type="entry name" value="EAL_dom"/>
</dbReference>
<protein>
    <submittedName>
        <fullName evidence="3">EAL domain-containing protein</fullName>
    </submittedName>
</protein>
<keyword evidence="4" id="KW-1185">Reference proteome</keyword>
<gene>
    <name evidence="3" type="ORF">FE785_10150</name>
</gene>
<evidence type="ECO:0000259" key="2">
    <source>
        <dbReference type="PROSITE" id="PS51833"/>
    </source>
</evidence>
<dbReference type="SUPFAM" id="SSF141868">
    <property type="entry name" value="EAL domain-like"/>
    <property type="match status" value="1"/>
</dbReference>
<dbReference type="InterPro" id="IPR052340">
    <property type="entry name" value="RNase_Y/CdgJ"/>
</dbReference>
<reference evidence="3 4" key="1">
    <citation type="submission" date="2019-05" db="EMBL/GenBank/DDBJ databases">
        <title>Thiomicrorhabdus sediminis sp. nov, a novel sulfur-oxidizing bacterium isolated from coastal sediment.</title>
        <authorList>
            <person name="Liu X."/>
        </authorList>
    </citation>
    <scope>NUCLEOTIDE SEQUENCE [LARGE SCALE GENOMIC DNA]</scope>
    <source>
        <strain evidence="3 4">G1</strain>
    </source>
</reference>
<dbReference type="EMBL" id="CP040602">
    <property type="protein sequence ID" value="QCU90961.1"/>
    <property type="molecule type" value="Genomic_DNA"/>
</dbReference>
<dbReference type="PIRSF" id="PIRSF003180">
    <property type="entry name" value="DiGMPpdiest_YuxH"/>
    <property type="match status" value="1"/>
</dbReference>
<dbReference type="SMART" id="SM00052">
    <property type="entry name" value="EAL"/>
    <property type="match status" value="1"/>
</dbReference>
<dbReference type="SUPFAM" id="SSF109604">
    <property type="entry name" value="HD-domain/PDEase-like"/>
    <property type="match status" value="1"/>
</dbReference>
<dbReference type="PROSITE" id="PS51833">
    <property type="entry name" value="HDOD"/>
    <property type="match status" value="1"/>
</dbReference>
<dbReference type="InterPro" id="IPR014408">
    <property type="entry name" value="dGMP_Pdiesterase_EAL/HD-GYP"/>
</dbReference>
<dbReference type="OrthoDB" id="9804751at2"/>
<evidence type="ECO:0000313" key="4">
    <source>
        <dbReference type="Proteomes" id="UP000304864"/>
    </source>
</evidence>